<dbReference type="GO" id="GO:0043565">
    <property type="term" value="F:sequence-specific DNA binding"/>
    <property type="evidence" value="ECO:0007669"/>
    <property type="project" value="InterPro"/>
</dbReference>
<dbReference type="Pfam" id="PF25601">
    <property type="entry name" value="AAA_lid_14"/>
    <property type="match status" value="1"/>
</dbReference>
<dbReference type="PANTHER" id="PTHR32071:SF117">
    <property type="entry name" value="PTS-DEPENDENT DIHYDROXYACETONE KINASE OPERON REGULATORY PROTEIN-RELATED"/>
    <property type="match status" value="1"/>
</dbReference>
<dbReference type="OrthoDB" id="9804019at2"/>
<dbReference type="Gene3D" id="1.10.8.60">
    <property type="match status" value="1"/>
</dbReference>
<reference evidence="9" key="1">
    <citation type="journal article" date="2019" name="J. Bacteriol.">
        <title>A Mutagenic Screen Identifies a TonB-Dependent Receptor Required for the Lanthanide Metal Switch in the Type I Methanotroph 'Methylotuvimicrobium buryatense' 5GB1C.</title>
        <authorList>
            <person name="Groom J.D."/>
            <person name="Ford S.M."/>
            <person name="Pesesky M.W."/>
            <person name="Lidstrom M.E."/>
        </authorList>
    </citation>
    <scope>NUCLEOTIDE SEQUENCE [LARGE SCALE GENOMIC DNA]</scope>
    <source>
        <strain evidence="9">5GB1C</strain>
    </source>
</reference>
<evidence type="ECO:0000313" key="8">
    <source>
        <dbReference type="EMBL" id="QCW81658.1"/>
    </source>
</evidence>
<dbReference type="EMBL" id="CP035467">
    <property type="protein sequence ID" value="QCW81658.1"/>
    <property type="molecule type" value="Genomic_DNA"/>
</dbReference>
<dbReference type="PROSITE" id="PS00688">
    <property type="entry name" value="SIGMA54_INTERACT_3"/>
    <property type="match status" value="1"/>
</dbReference>
<organism evidence="8 9">
    <name type="scientific">Methylotuvimicrobium buryatense</name>
    <name type="common">Methylomicrobium buryatense</name>
    <dbReference type="NCBI Taxonomy" id="95641"/>
    <lineage>
        <taxon>Bacteria</taxon>
        <taxon>Pseudomonadati</taxon>
        <taxon>Pseudomonadota</taxon>
        <taxon>Gammaproteobacteria</taxon>
        <taxon>Methylococcales</taxon>
        <taxon>Methylococcaceae</taxon>
        <taxon>Methylotuvimicrobium</taxon>
    </lineage>
</organism>
<sequence>MAWPCIVLIDDNQTRALQFKAVLEFMEHRVEMALPTAITEGIERCGDDLIAVFIGDSIDKQASLIKSVLEKTERAPVILLKNKDVAAALPTAVEDMLFQQLVWPTTHAALKKLLDEILASIYNGQILRHALDRRVYERRLSSKQRLKGNSKAIIEVCKLIDQVAESDATVLILGESGTGKEVVARAVHDWSLRSNQPFVPINCGAIPGELLESELFGHEKGAFTGALSTRQGRFELAEGGTLFLDEIGDMPMAMQVKLLRVLQERTFERVGSNKTMHCNVRIIAATHRKLDDEIKENRFREDLFYRLNVFPIEMPALRDRAEDIPLLAKDLIQRMASENRGSVRLTDAAIALLMQHQWPGNVRELANLIERLAIIKPNGLVDAEDLPEKFQHYVVPENIKIVTEDSFEPESVRRNTDPGGSSSGVFQLPKQGIDLKEYLSDMESDLIRQALEECNGVVAHAAKRLKMQRTTLVEKLRKYDLQR</sequence>
<evidence type="ECO:0000256" key="1">
    <source>
        <dbReference type="ARBA" id="ARBA00022741"/>
    </source>
</evidence>
<dbReference type="InterPro" id="IPR025944">
    <property type="entry name" value="Sigma_54_int_dom_CS"/>
</dbReference>
<dbReference type="Gene3D" id="3.40.50.300">
    <property type="entry name" value="P-loop containing nucleotide triphosphate hydrolases"/>
    <property type="match status" value="1"/>
</dbReference>
<dbReference type="SUPFAM" id="SSF52540">
    <property type="entry name" value="P-loop containing nucleoside triphosphate hydrolases"/>
    <property type="match status" value="1"/>
</dbReference>
<keyword evidence="3" id="KW-0805">Transcription regulation</keyword>
<dbReference type="InterPro" id="IPR009057">
    <property type="entry name" value="Homeodomain-like_sf"/>
</dbReference>
<dbReference type="STRING" id="675511.GCA_000341735_02030"/>
<dbReference type="Gene3D" id="3.40.50.2300">
    <property type="match status" value="1"/>
</dbReference>
<dbReference type="InterPro" id="IPR010518">
    <property type="entry name" value="FleQ"/>
</dbReference>
<proteinExistence type="predicted"/>
<evidence type="ECO:0000256" key="3">
    <source>
        <dbReference type="ARBA" id="ARBA00023015"/>
    </source>
</evidence>
<dbReference type="InterPro" id="IPR002197">
    <property type="entry name" value="HTH_Fis"/>
</dbReference>
<name>A0A4P9UKJ3_METBY</name>
<dbReference type="PROSITE" id="PS00675">
    <property type="entry name" value="SIGMA54_INTERACT_1"/>
    <property type="match status" value="1"/>
</dbReference>
<dbReference type="PROSITE" id="PS50045">
    <property type="entry name" value="SIGMA54_INTERACT_4"/>
    <property type="match status" value="1"/>
</dbReference>
<evidence type="ECO:0000256" key="2">
    <source>
        <dbReference type="ARBA" id="ARBA00022840"/>
    </source>
</evidence>
<dbReference type="GO" id="GO:0005524">
    <property type="term" value="F:ATP binding"/>
    <property type="evidence" value="ECO:0007669"/>
    <property type="project" value="UniProtKB-KW"/>
</dbReference>
<dbReference type="PRINTS" id="PR01590">
    <property type="entry name" value="HTHFIS"/>
</dbReference>
<dbReference type="InterPro" id="IPR025943">
    <property type="entry name" value="Sigma_54_int_dom_ATP-bd_2"/>
</dbReference>
<dbReference type="PANTHER" id="PTHR32071">
    <property type="entry name" value="TRANSCRIPTIONAL REGULATORY PROTEIN"/>
    <property type="match status" value="1"/>
</dbReference>
<dbReference type="PROSITE" id="PS00676">
    <property type="entry name" value="SIGMA54_INTERACT_2"/>
    <property type="match status" value="1"/>
</dbReference>
<gene>
    <name evidence="8" type="ORF">EQU24_04900</name>
</gene>
<accession>A0A4P9UKJ3</accession>
<dbReference type="FunFam" id="3.40.50.300:FF:000006">
    <property type="entry name" value="DNA-binding transcriptional regulator NtrC"/>
    <property type="match status" value="1"/>
</dbReference>
<feature type="region of interest" description="Disordered" evidence="6">
    <location>
        <begin position="406"/>
        <end position="427"/>
    </location>
</feature>
<keyword evidence="1" id="KW-0547">Nucleotide-binding</keyword>
<keyword evidence="9" id="KW-1185">Reference proteome</keyword>
<dbReference type="GO" id="GO:0006355">
    <property type="term" value="P:regulation of DNA-templated transcription"/>
    <property type="evidence" value="ECO:0007669"/>
    <property type="project" value="InterPro"/>
</dbReference>
<dbReference type="InterPro" id="IPR027417">
    <property type="entry name" value="P-loop_NTPase"/>
</dbReference>
<dbReference type="KEGG" id="mbur:EQU24_04900"/>
<feature type="domain" description="Sigma-54 factor interaction" evidence="7">
    <location>
        <begin position="146"/>
        <end position="374"/>
    </location>
</feature>
<dbReference type="CDD" id="cd00009">
    <property type="entry name" value="AAA"/>
    <property type="match status" value="1"/>
</dbReference>
<dbReference type="SUPFAM" id="SSF46689">
    <property type="entry name" value="Homeodomain-like"/>
    <property type="match status" value="1"/>
</dbReference>
<dbReference type="Gene3D" id="1.10.10.60">
    <property type="entry name" value="Homeodomain-like"/>
    <property type="match status" value="1"/>
</dbReference>
<dbReference type="InterPro" id="IPR002078">
    <property type="entry name" value="Sigma_54_int"/>
</dbReference>
<evidence type="ECO:0000313" key="9">
    <source>
        <dbReference type="Proteomes" id="UP000305881"/>
    </source>
</evidence>
<dbReference type="AlphaFoldDB" id="A0A4P9UKJ3"/>
<dbReference type="RefSeq" id="WP_017840566.1">
    <property type="nucleotide sequence ID" value="NZ_CP035467.1"/>
</dbReference>
<dbReference type="Pfam" id="PF02954">
    <property type="entry name" value="HTH_8"/>
    <property type="match status" value="1"/>
</dbReference>
<keyword evidence="2" id="KW-0067">ATP-binding</keyword>
<dbReference type="InterPro" id="IPR058031">
    <property type="entry name" value="AAA_lid_NorR"/>
</dbReference>
<protein>
    <submittedName>
        <fullName evidence="8">Sigma-54-dependent Fis family transcriptional regulator</fullName>
    </submittedName>
</protein>
<dbReference type="Proteomes" id="UP000305881">
    <property type="component" value="Chromosome"/>
</dbReference>
<dbReference type="SMART" id="SM00382">
    <property type="entry name" value="AAA"/>
    <property type="match status" value="1"/>
</dbReference>
<keyword evidence="4" id="KW-0238">DNA-binding</keyword>
<dbReference type="Pfam" id="PF06490">
    <property type="entry name" value="FleQ"/>
    <property type="match status" value="1"/>
</dbReference>
<dbReference type="InterPro" id="IPR025662">
    <property type="entry name" value="Sigma_54_int_dom_ATP-bd_1"/>
</dbReference>
<evidence type="ECO:0000256" key="4">
    <source>
        <dbReference type="ARBA" id="ARBA00023125"/>
    </source>
</evidence>
<dbReference type="Pfam" id="PF00158">
    <property type="entry name" value="Sigma54_activat"/>
    <property type="match status" value="1"/>
</dbReference>
<evidence type="ECO:0000259" key="7">
    <source>
        <dbReference type="PROSITE" id="PS50045"/>
    </source>
</evidence>
<keyword evidence="5" id="KW-0804">Transcription</keyword>
<evidence type="ECO:0000256" key="6">
    <source>
        <dbReference type="SAM" id="MobiDB-lite"/>
    </source>
</evidence>
<dbReference type="InterPro" id="IPR003593">
    <property type="entry name" value="AAA+_ATPase"/>
</dbReference>
<evidence type="ECO:0000256" key="5">
    <source>
        <dbReference type="ARBA" id="ARBA00023163"/>
    </source>
</evidence>